<dbReference type="AlphaFoldDB" id="A0A2P2KCJ0"/>
<protein>
    <submittedName>
        <fullName evidence="1">Uncharacterized protein LOC105135610 isoform X2</fullName>
    </submittedName>
</protein>
<dbReference type="PANTHER" id="PTHR47852">
    <property type="entry name" value="OS06G0298400 PROTEIN"/>
    <property type="match status" value="1"/>
</dbReference>
<dbReference type="EMBL" id="GGEC01022969">
    <property type="protein sequence ID" value="MBX03453.1"/>
    <property type="molecule type" value="Transcribed_RNA"/>
</dbReference>
<name>A0A2P2KCJ0_RHIMU</name>
<organism evidence="1">
    <name type="scientific">Rhizophora mucronata</name>
    <name type="common">Asiatic mangrove</name>
    <dbReference type="NCBI Taxonomy" id="61149"/>
    <lineage>
        <taxon>Eukaryota</taxon>
        <taxon>Viridiplantae</taxon>
        <taxon>Streptophyta</taxon>
        <taxon>Embryophyta</taxon>
        <taxon>Tracheophyta</taxon>
        <taxon>Spermatophyta</taxon>
        <taxon>Magnoliopsida</taxon>
        <taxon>eudicotyledons</taxon>
        <taxon>Gunneridae</taxon>
        <taxon>Pentapetalae</taxon>
        <taxon>rosids</taxon>
        <taxon>fabids</taxon>
        <taxon>Malpighiales</taxon>
        <taxon>Rhizophoraceae</taxon>
        <taxon>Rhizophora</taxon>
    </lineage>
</organism>
<dbReference type="PANTHER" id="PTHR47852:SF2">
    <property type="entry name" value="WW DOMAIN-CONTAINING PROTEIN"/>
    <property type="match status" value="1"/>
</dbReference>
<accession>A0A2P2KCJ0</accession>
<proteinExistence type="predicted"/>
<reference evidence="1" key="1">
    <citation type="submission" date="2018-02" db="EMBL/GenBank/DDBJ databases">
        <title>Rhizophora mucronata_Transcriptome.</title>
        <authorList>
            <person name="Meera S.P."/>
            <person name="Sreeshan A."/>
            <person name="Augustine A."/>
        </authorList>
    </citation>
    <scope>NUCLEOTIDE SEQUENCE</scope>
    <source>
        <tissue evidence="1">Leaf</tissue>
    </source>
</reference>
<sequence length="118" mass="13643">MSSNPYPLFRSIKAFWRFLLGFIPIGQQPQNPLLLLGQYSDDEVDEESNKIQNHTVTENSPADLNDQVTCWFCNYLSFPTTLSVSLKWKNHQLSYISHESMTSCLKISKFFPGYLFTP</sequence>
<evidence type="ECO:0000313" key="1">
    <source>
        <dbReference type="EMBL" id="MBX03453.1"/>
    </source>
</evidence>